<feature type="domain" description="AB hydrolase-1" evidence="1">
    <location>
        <begin position="57"/>
        <end position="298"/>
    </location>
</feature>
<dbReference type="AlphaFoldDB" id="A0A0R2B5U4"/>
<dbReference type="OrthoDB" id="9797695at2"/>
<dbReference type="InterPro" id="IPR000073">
    <property type="entry name" value="AB_hydrolase_1"/>
</dbReference>
<organism evidence="2 3">
    <name type="scientific">Lacticaseibacillus brantae DSM 23927</name>
    <dbReference type="NCBI Taxonomy" id="1423727"/>
    <lineage>
        <taxon>Bacteria</taxon>
        <taxon>Bacillati</taxon>
        <taxon>Bacillota</taxon>
        <taxon>Bacilli</taxon>
        <taxon>Lactobacillales</taxon>
        <taxon>Lactobacillaceae</taxon>
        <taxon>Lacticaseibacillus</taxon>
    </lineage>
</organism>
<accession>A0A0R2B5U4</accession>
<dbReference type="Proteomes" id="UP000051672">
    <property type="component" value="Unassembled WGS sequence"/>
</dbReference>
<keyword evidence="3" id="KW-1185">Reference proteome</keyword>
<protein>
    <submittedName>
        <fullName evidence="2">2-hydroxy-6-ketonona-24-dienedioic acid hydrolase</fullName>
    </submittedName>
</protein>
<evidence type="ECO:0000259" key="1">
    <source>
        <dbReference type="Pfam" id="PF00561"/>
    </source>
</evidence>
<dbReference type="GO" id="GO:0016787">
    <property type="term" value="F:hydrolase activity"/>
    <property type="evidence" value="ECO:0007669"/>
    <property type="project" value="UniProtKB-KW"/>
</dbReference>
<dbReference type="InterPro" id="IPR050266">
    <property type="entry name" value="AB_hydrolase_sf"/>
</dbReference>
<reference evidence="2 3" key="1">
    <citation type="journal article" date="2015" name="Genome Announc.">
        <title>Expanding the biotechnology potential of lactobacilli through comparative genomics of 213 strains and associated genera.</title>
        <authorList>
            <person name="Sun Z."/>
            <person name="Harris H.M."/>
            <person name="McCann A."/>
            <person name="Guo C."/>
            <person name="Argimon S."/>
            <person name="Zhang W."/>
            <person name="Yang X."/>
            <person name="Jeffery I.B."/>
            <person name="Cooney J.C."/>
            <person name="Kagawa T.F."/>
            <person name="Liu W."/>
            <person name="Song Y."/>
            <person name="Salvetti E."/>
            <person name="Wrobel A."/>
            <person name="Rasinkangas P."/>
            <person name="Parkhill J."/>
            <person name="Rea M.C."/>
            <person name="O'Sullivan O."/>
            <person name="Ritari J."/>
            <person name="Douillard F.P."/>
            <person name="Paul Ross R."/>
            <person name="Yang R."/>
            <person name="Briner A.E."/>
            <person name="Felis G.E."/>
            <person name="de Vos W.M."/>
            <person name="Barrangou R."/>
            <person name="Klaenhammer T.R."/>
            <person name="Caufield P.W."/>
            <person name="Cui Y."/>
            <person name="Zhang H."/>
            <person name="O'Toole P.W."/>
        </authorList>
    </citation>
    <scope>NUCLEOTIDE SEQUENCE [LARGE SCALE GENOMIC DNA]</scope>
    <source>
        <strain evidence="2 3">DSM 23927</strain>
    </source>
</reference>
<evidence type="ECO:0000313" key="2">
    <source>
        <dbReference type="EMBL" id="KRM71430.1"/>
    </source>
</evidence>
<dbReference type="InterPro" id="IPR029058">
    <property type="entry name" value="AB_hydrolase_fold"/>
</dbReference>
<dbReference type="STRING" id="1423727.FC34_GL001542"/>
<proteinExistence type="predicted"/>
<dbReference type="Pfam" id="PF00561">
    <property type="entry name" value="Abhydrolase_1"/>
    <property type="match status" value="1"/>
</dbReference>
<dbReference type="SUPFAM" id="SSF53474">
    <property type="entry name" value="alpha/beta-Hydrolases"/>
    <property type="match status" value="1"/>
</dbReference>
<comment type="caution">
    <text evidence="2">The sequence shown here is derived from an EMBL/GenBank/DDBJ whole genome shotgun (WGS) entry which is preliminary data.</text>
</comment>
<name>A0A0R2B5U4_9LACO</name>
<dbReference type="EMBL" id="AYZQ01000004">
    <property type="protein sequence ID" value="KRM71430.1"/>
    <property type="molecule type" value="Genomic_DNA"/>
</dbReference>
<dbReference type="PATRIC" id="fig|1423727.3.peg.1564"/>
<evidence type="ECO:0000313" key="3">
    <source>
        <dbReference type="Proteomes" id="UP000051672"/>
    </source>
</evidence>
<gene>
    <name evidence="2" type="ORF">FC34_GL001542</name>
</gene>
<keyword evidence="2" id="KW-0378">Hydrolase</keyword>
<dbReference type="PANTHER" id="PTHR43798">
    <property type="entry name" value="MONOACYLGLYCEROL LIPASE"/>
    <property type="match status" value="1"/>
</dbReference>
<dbReference type="Gene3D" id="3.40.50.1820">
    <property type="entry name" value="alpha/beta hydrolase"/>
    <property type="match status" value="1"/>
</dbReference>
<dbReference type="RefSeq" id="WP_057894825.1">
    <property type="nucleotide sequence ID" value="NZ_AYZQ01000004.1"/>
</dbReference>
<sequence>MAYQQPRLDHDSAAFKAAAQAEQELLRAYDLEETEHWFTYEKENLRLRVSEIGTGAPVLVVPGNTGDMFPFIPLIAQMKENKFFLFNRPGGGLSDGMNHQKVDIRPFIIDLFDHLLDELHLDKVTIMAHSMGCHWTLWYAMARPERIEKLVLIGNPGRVMLGKTPLPLKLMVMPVVGEFAVKKMVPKDYDHALNGLKMMGTSEQAMNGLPKAFRECYYRFQNLPYYQESTLSLLRTFNANSTNEIEANELANLNFPVEMIWGVNDTFATVDKGKEIAAAFPNCQFQLIQNAGHMPWLDQPAQVGQLTSDFIA</sequence>